<dbReference type="Proteomes" id="UP000094569">
    <property type="component" value="Unassembled WGS sequence"/>
</dbReference>
<dbReference type="Pfam" id="PF10281">
    <property type="entry name" value="Ish1"/>
    <property type="match status" value="1"/>
</dbReference>
<evidence type="ECO:0000313" key="2">
    <source>
        <dbReference type="Proteomes" id="UP000094569"/>
    </source>
</evidence>
<evidence type="ECO:0008006" key="3">
    <source>
        <dbReference type="Google" id="ProtNLM"/>
    </source>
</evidence>
<accession>A0A1E3BTM2</accession>
<reference evidence="1 2" key="1">
    <citation type="journal article" date="2016" name="BMC Genomics">
        <title>Comparative genomic and transcriptomic analyses of the Fuzhuan brick tea-fermentation fungus Aspergillus cristatus.</title>
        <authorList>
            <person name="Ge Y."/>
            <person name="Wang Y."/>
            <person name="Liu Y."/>
            <person name="Tan Y."/>
            <person name="Ren X."/>
            <person name="Zhang X."/>
            <person name="Hyde K.D."/>
            <person name="Liu Y."/>
            <person name="Liu Z."/>
        </authorList>
    </citation>
    <scope>NUCLEOTIDE SEQUENCE [LARGE SCALE GENOMIC DNA]</scope>
    <source>
        <strain evidence="1 2">GZAAS20.1005</strain>
    </source>
</reference>
<organism evidence="1 2">
    <name type="scientific">Aspergillus cristatus</name>
    <name type="common">Chinese Fuzhuan brick tea-fermentation fungus</name>
    <name type="synonym">Eurotium cristatum</name>
    <dbReference type="NCBI Taxonomy" id="573508"/>
    <lineage>
        <taxon>Eukaryota</taxon>
        <taxon>Fungi</taxon>
        <taxon>Dikarya</taxon>
        <taxon>Ascomycota</taxon>
        <taxon>Pezizomycotina</taxon>
        <taxon>Eurotiomycetes</taxon>
        <taxon>Eurotiomycetidae</taxon>
        <taxon>Eurotiales</taxon>
        <taxon>Aspergillaceae</taxon>
        <taxon>Aspergillus</taxon>
        <taxon>Aspergillus subgen. Aspergillus</taxon>
    </lineage>
</organism>
<name>A0A1E3BTM2_ASPCR</name>
<gene>
    <name evidence="1" type="ORF">SI65_01817</name>
</gene>
<protein>
    <recommendedName>
        <fullName evidence="3">STE24 endopeptidase</fullName>
    </recommendedName>
</protein>
<dbReference type="AlphaFoldDB" id="A0A1E3BTM2"/>
<dbReference type="InterPro" id="IPR018803">
    <property type="entry name" value="Ish1/Msc1-like"/>
</dbReference>
<sequence length="90" mass="10201">MPTPLDRAMNSKNLFLGFAGMISAAAVWAIWGNDMFPAEQDPTGDPEDWTADELKRWLRLRDLLPNARATREELLEQVKANFRVPRSSGQ</sequence>
<keyword evidence="2" id="KW-1185">Reference proteome</keyword>
<evidence type="ECO:0000313" key="1">
    <source>
        <dbReference type="EMBL" id="ODM24227.1"/>
    </source>
</evidence>
<comment type="caution">
    <text evidence="1">The sequence shown here is derived from an EMBL/GenBank/DDBJ whole genome shotgun (WGS) entry which is preliminary data.</text>
</comment>
<dbReference type="VEuPathDB" id="FungiDB:SI65_01817"/>
<proteinExistence type="predicted"/>
<dbReference type="OrthoDB" id="5341873at2759"/>
<dbReference type="EMBL" id="JXNT01000001">
    <property type="protein sequence ID" value="ODM24227.1"/>
    <property type="molecule type" value="Genomic_DNA"/>
</dbReference>